<evidence type="ECO:0000313" key="2">
    <source>
        <dbReference type="WBParaSite" id="maker-unitig_22104-snap-gene-0.0-mRNA-1"/>
    </source>
</evidence>
<dbReference type="WBParaSite" id="maker-unitig_22104-snap-gene-0.0-mRNA-1">
    <property type="protein sequence ID" value="maker-unitig_22104-snap-gene-0.0-mRNA-1"/>
    <property type="gene ID" value="maker-unitig_22104-snap-gene-0.0"/>
</dbReference>
<accession>A0A1I8F6A1</accession>
<evidence type="ECO:0000313" key="1">
    <source>
        <dbReference type="Proteomes" id="UP000095280"/>
    </source>
</evidence>
<organism evidence="1 2">
    <name type="scientific">Macrostomum lignano</name>
    <dbReference type="NCBI Taxonomy" id="282301"/>
    <lineage>
        <taxon>Eukaryota</taxon>
        <taxon>Metazoa</taxon>
        <taxon>Spiralia</taxon>
        <taxon>Lophotrochozoa</taxon>
        <taxon>Platyhelminthes</taxon>
        <taxon>Rhabditophora</taxon>
        <taxon>Macrostomorpha</taxon>
        <taxon>Macrostomida</taxon>
        <taxon>Macrostomidae</taxon>
        <taxon>Macrostomum</taxon>
    </lineage>
</organism>
<name>A0A1I8F6A1_9PLAT</name>
<dbReference type="Proteomes" id="UP000095280">
    <property type="component" value="Unplaced"/>
</dbReference>
<keyword evidence="1" id="KW-1185">Reference proteome</keyword>
<protein>
    <submittedName>
        <fullName evidence="2">Secreted protein</fullName>
    </submittedName>
</protein>
<dbReference type="AlphaFoldDB" id="A0A1I8F6A1"/>
<reference evidence="2" key="1">
    <citation type="submission" date="2016-11" db="UniProtKB">
        <authorList>
            <consortium name="WormBaseParasite"/>
        </authorList>
    </citation>
    <scope>IDENTIFICATION</scope>
</reference>
<proteinExistence type="predicted"/>
<sequence length="104" mass="11455">MCLFAVAQVAYALAFDIPLATWPLSVERAASAGLRRGRLPCLCFLGANSVLMRYVGPGLHHFNIRHVLAGHCSSPIREVSWRLHQPRWRRSELPCSSSATSASP</sequence>